<comment type="caution">
    <text evidence="12">The sequence shown here is derived from an EMBL/GenBank/DDBJ whole genome shotgun (WGS) entry which is preliminary data.</text>
</comment>
<protein>
    <submittedName>
        <fullName evidence="12">Cobalt-zinc-cadmium efflux system protein</fullName>
    </submittedName>
</protein>
<dbReference type="RefSeq" id="WP_114281369.1">
    <property type="nucleotide sequence ID" value="NZ_QPJY01000020.1"/>
</dbReference>
<dbReference type="Pfam" id="PF01545">
    <property type="entry name" value="Cation_efflux"/>
    <property type="match status" value="1"/>
</dbReference>
<dbReference type="InterPro" id="IPR050681">
    <property type="entry name" value="CDF/SLC30A"/>
</dbReference>
<evidence type="ECO:0000256" key="1">
    <source>
        <dbReference type="ARBA" id="ARBA00004141"/>
    </source>
</evidence>
<keyword evidence="8 9" id="KW-0472">Membrane</keyword>
<keyword evidence="7" id="KW-0406">Ion transport</keyword>
<keyword evidence="6 9" id="KW-1133">Transmembrane helix</keyword>
<feature type="transmembrane region" description="Helical" evidence="9">
    <location>
        <begin position="159"/>
        <end position="185"/>
    </location>
</feature>
<evidence type="ECO:0000256" key="4">
    <source>
        <dbReference type="ARBA" id="ARBA00022692"/>
    </source>
</evidence>
<keyword evidence="4 9" id="KW-0812">Transmembrane</keyword>
<feature type="domain" description="Cation efflux protein transmembrane" evidence="10">
    <location>
        <begin position="26"/>
        <end position="216"/>
    </location>
</feature>
<dbReference type="AlphaFoldDB" id="A0A369BKL9"/>
<organism evidence="12 13">
    <name type="scientific">Thioalbus denitrificans</name>
    <dbReference type="NCBI Taxonomy" id="547122"/>
    <lineage>
        <taxon>Bacteria</taxon>
        <taxon>Pseudomonadati</taxon>
        <taxon>Pseudomonadota</taxon>
        <taxon>Gammaproteobacteria</taxon>
        <taxon>Chromatiales</taxon>
        <taxon>Ectothiorhodospiraceae</taxon>
        <taxon>Thioalbus</taxon>
    </lineage>
</organism>
<evidence type="ECO:0000259" key="10">
    <source>
        <dbReference type="Pfam" id="PF01545"/>
    </source>
</evidence>
<dbReference type="PANTHER" id="PTHR11562">
    <property type="entry name" value="CATION EFFLUX PROTEIN/ ZINC TRANSPORTER"/>
    <property type="match status" value="1"/>
</dbReference>
<feature type="transmembrane region" description="Helical" evidence="9">
    <location>
        <begin position="191"/>
        <end position="208"/>
    </location>
</feature>
<evidence type="ECO:0000256" key="8">
    <source>
        <dbReference type="ARBA" id="ARBA00023136"/>
    </source>
</evidence>
<dbReference type="InterPro" id="IPR036837">
    <property type="entry name" value="Cation_efflux_CTD_sf"/>
</dbReference>
<keyword evidence="3" id="KW-0813">Transport</keyword>
<dbReference type="InterPro" id="IPR058533">
    <property type="entry name" value="Cation_efflux_TM"/>
</dbReference>
<keyword evidence="13" id="KW-1185">Reference proteome</keyword>
<sequence>MHDHSHHHNHSHDHHDHHHGATGRVLWIALAATLGFAVVEAVAGWWSGSLALLGDAGHMFSDSTALGLAALAAWVARRPPSTRHSYGLGRAEVVAALVNALLMLAVVTGIVVHAVERLQSPVPVRGAAVLGVAALGLGVNVVVALLLSRGGGGLNVRAALLHVLGDLLGSVAALLSGAVILYTGWMPIDPLLSLLICAIILFSSLRLLREALHILMEGVPAHITLEEVGRRMAAGDGVREVHDLHVWTLSSGHVALSAHVVVEDLGAWPAVLTGLRVRLEEEFGITHTTLQPEPLDRPLRPMPYPR</sequence>
<keyword evidence="5" id="KW-0862">Zinc</keyword>
<evidence type="ECO:0000313" key="12">
    <source>
        <dbReference type="EMBL" id="RCX21961.1"/>
    </source>
</evidence>
<feature type="transmembrane region" description="Helical" evidence="9">
    <location>
        <begin position="58"/>
        <end position="76"/>
    </location>
</feature>
<feature type="domain" description="Cation efflux protein cytoplasmic" evidence="11">
    <location>
        <begin position="222"/>
        <end position="294"/>
    </location>
</feature>
<evidence type="ECO:0000256" key="9">
    <source>
        <dbReference type="SAM" id="Phobius"/>
    </source>
</evidence>
<comment type="similarity">
    <text evidence="2">Belongs to the cation diffusion facilitator (CDF) transporter (TC 2.A.4) family. SLC30A subfamily.</text>
</comment>
<gene>
    <name evidence="12" type="ORF">DFQ59_1202</name>
</gene>
<evidence type="ECO:0000256" key="7">
    <source>
        <dbReference type="ARBA" id="ARBA00023065"/>
    </source>
</evidence>
<reference evidence="12 13" key="1">
    <citation type="submission" date="2018-07" db="EMBL/GenBank/DDBJ databases">
        <title>Genomic Encyclopedia of Type Strains, Phase IV (KMG-IV): sequencing the most valuable type-strain genomes for metagenomic binning, comparative biology and taxonomic classification.</title>
        <authorList>
            <person name="Goeker M."/>
        </authorList>
    </citation>
    <scope>NUCLEOTIDE SEQUENCE [LARGE SCALE GENOMIC DNA]</scope>
    <source>
        <strain evidence="12 13">DSM 26407</strain>
    </source>
</reference>
<feature type="transmembrane region" description="Helical" evidence="9">
    <location>
        <begin position="96"/>
        <end position="115"/>
    </location>
</feature>
<dbReference type="InterPro" id="IPR027469">
    <property type="entry name" value="Cation_efflux_TMD_sf"/>
</dbReference>
<dbReference type="Pfam" id="PF16916">
    <property type="entry name" value="ZT_dimer"/>
    <property type="match status" value="1"/>
</dbReference>
<dbReference type="GO" id="GO:0005385">
    <property type="term" value="F:zinc ion transmembrane transporter activity"/>
    <property type="evidence" value="ECO:0007669"/>
    <property type="project" value="TreeGrafter"/>
</dbReference>
<dbReference type="Proteomes" id="UP000252707">
    <property type="component" value="Unassembled WGS sequence"/>
</dbReference>
<evidence type="ECO:0000256" key="5">
    <source>
        <dbReference type="ARBA" id="ARBA00022906"/>
    </source>
</evidence>
<evidence type="ECO:0000313" key="13">
    <source>
        <dbReference type="Proteomes" id="UP000252707"/>
    </source>
</evidence>
<dbReference type="PANTHER" id="PTHR11562:SF17">
    <property type="entry name" value="RE54080P-RELATED"/>
    <property type="match status" value="1"/>
</dbReference>
<evidence type="ECO:0000256" key="2">
    <source>
        <dbReference type="ARBA" id="ARBA00008873"/>
    </source>
</evidence>
<keyword evidence="5" id="KW-0864">Zinc transport</keyword>
<dbReference type="Gene3D" id="1.20.1510.10">
    <property type="entry name" value="Cation efflux protein transmembrane domain"/>
    <property type="match status" value="1"/>
</dbReference>
<accession>A0A369BKL9</accession>
<dbReference type="InterPro" id="IPR002524">
    <property type="entry name" value="Cation_efflux"/>
</dbReference>
<dbReference type="InterPro" id="IPR027470">
    <property type="entry name" value="Cation_efflux_CTD"/>
</dbReference>
<dbReference type="EMBL" id="QPJY01000020">
    <property type="protein sequence ID" value="RCX21961.1"/>
    <property type="molecule type" value="Genomic_DNA"/>
</dbReference>
<dbReference type="SUPFAM" id="SSF161111">
    <property type="entry name" value="Cation efflux protein transmembrane domain-like"/>
    <property type="match status" value="1"/>
</dbReference>
<dbReference type="SUPFAM" id="SSF160240">
    <property type="entry name" value="Cation efflux protein cytoplasmic domain-like"/>
    <property type="match status" value="1"/>
</dbReference>
<dbReference type="GO" id="GO:0005886">
    <property type="term" value="C:plasma membrane"/>
    <property type="evidence" value="ECO:0007669"/>
    <property type="project" value="TreeGrafter"/>
</dbReference>
<evidence type="ECO:0000256" key="6">
    <source>
        <dbReference type="ARBA" id="ARBA00022989"/>
    </source>
</evidence>
<evidence type="ECO:0000256" key="3">
    <source>
        <dbReference type="ARBA" id="ARBA00022448"/>
    </source>
</evidence>
<dbReference type="NCBIfam" id="TIGR01297">
    <property type="entry name" value="CDF"/>
    <property type="match status" value="1"/>
</dbReference>
<dbReference type="OrthoDB" id="9809646at2"/>
<name>A0A369BKL9_9GAMM</name>
<proteinExistence type="inferred from homology"/>
<feature type="transmembrane region" description="Helical" evidence="9">
    <location>
        <begin position="127"/>
        <end position="147"/>
    </location>
</feature>
<feature type="transmembrane region" description="Helical" evidence="9">
    <location>
        <begin position="25"/>
        <end position="46"/>
    </location>
</feature>
<evidence type="ECO:0000259" key="11">
    <source>
        <dbReference type="Pfam" id="PF16916"/>
    </source>
</evidence>
<comment type="subcellular location">
    <subcellularLocation>
        <location evidence="1">Membrane</location>
        <topology evidence="1">Multi-pass membrane protein</topology>
    </subcellularLocation>
</comment>